<comment type="caution">
    <text evidence="1">The sequence shown here is derived from an EMBL/GenBank/DDBJ whole genome shotgun (WGS) entry which is preliminary data.</text>
</comment>
<dbReference type="Proteomes" id="UP000186940">
    <property type="component" value="Unassembled WGS sequence"/>
</dbReference>
<keyword evidence="2" id="KW-1185">Reference proteome</keyword>
<evidence type="ECO:0000313" key="2">
    <source>
        <dbReference type="Proteomes" id="UP000186940"/>
    </source>
</evidence>
<sequence length="42" mass="4776">MLNSIKTTAPFETTTPWDFPTQIYRDKVSLIPAESMCEGRSL</sequence>
<evidence type="ECO:0000313" key="1">
    <source>
        <dbReference type="EMBL" id="OFV67765.1"/>
    </source>
</evidence>
<proteinExistence type="predicted"/>
<dbReference type="AlphaFoldDB" id="A0A1F2P9Q6"/>
<dbReference type="STRING" id="1838285.SCAL_001140"/>
<dbReference type="EMBL" id="LYOS01000003">
    <property type="protein sequence ID" value="OFV67765.1"/>
    <property type="molecule type" value="Genomic_DNA"/>
</dbReference>
<reference evidence="1" key="1">
    <citation type="submission" date="2016-05" db="EMBL/GenBank/DDBJ databases">
        <title>Microbial consortia oxidize butane by reversing methanogenesis.</title>
        <authorList>
            <person name="Laso-Perez R."/>
            <person name="Richter M."/>
            <person name="Wegener G."/>
            <person name="Musat F."/>
        </authorList>
    </citation>
    <scope>NUCLEOTIDE SEQUENCE [LARGE SCALE GENOMIC DNA]</scope>
    <source>
        <strain evidence="1">BOX2</strain>
    </source>
</reference>
<accession>A0A1F2P9Q6</accession>
<organism evidence="1 2">
    <name type="scientific">Candidatus Syntropharchaeum caldarium</name>
    <dbReference type="NCBI Taxonomy" id="1838285"/>
    <lineage>
        <taxon>Archaea</taxon>
        <taxon>Methanobacteriati</taxon>
        <taxon>Methanobacteriota</taxon>
        <taxon>Stenosarchaea group</taxon>
        <taxon>Methanomicrobia</taxon>
        <taxon>Methanosarcinales</taxon>
        <taxon>ANME-2 cluster</taxon>
        <taxon>Candidatus Syntropharchaeum</taxon>
    </lineage>
</organism>
<gene>
    <name evidence="1" type="ORF">SCAL_001140</name>
</gene>
<protein>
    <submittedName>
        <fullName evidence="1">Uncharacterized protein</fullName>
    </submittedName>
</protein>
<name>A0A1F2P9Q6_9EURY</name>